<proteinExistence type="predicted"/>
<dbReference type="GO" id="GO:0016082">
    <property type="term" value="P:synaptic vesicle priming"/>
    <property type="evidence" value="ECO:0007669"/>
    <property type="project" value="TreeGrafter"/>
</dbReference>
<keyword evidence="6" id="KW-0106">Calcium</keyword>
<feature type="region of interest" description="Disordered" evidence="7">
    <location>
        <begin position="236"/>
        <end position="328"/>
    </location>
</feature>
<dbReference type="InterPro" id="IPR014770">
    <property type="entry name" value="Munc13_1"/>
</dbReference>
<dbReference type="FunFam" id="1.20.58.1100:FF:000002">
    <property type="entry name" value="Unc-13, isoform C"/>
    <property type="match status" value="1"/>
</dbReference>
<dbReference type="CDD" id="cd04027">
    <property type="entry name" value="C2B_Munc13"/>
    <property type="match status" value="1"/>
</dbReference>
<evidence type="ECO:0000256" key="4">
    <source>
        <dbReference type="ARBA" id="ARBA00022771"/>
    </source>
</evidence>
<sequence length="1566" mass="178195">CISNQIRLRKSLLSFFFNDKFNTYVTLKVQNVKSTTITVRGEQPCWEQDFMFEINRLDLGLIVEVWNKGLIWDTMVGTTWIPLKCIRHSEEEGSGDWLYLDAEVLMKADEIYGTKNPTPHRVLLDTRFELPFDIPDDEAQYWTGKLERINTMGIHDEDDIQNGPLPFVASQCSLDDQDSAVDDRDSDYRSETSNSLPPRYHTTAQPNSSMHQYPLGPRVQHQADCCTDSIHSFDLDYKDQRGSSPADSSRFGSSGNLSQISSQLSETGHESTGGTELEESFHSYHSTGLHPSTNGQLRTNGHPSTNGHLTPNEQKRQKLSSEAEQGLKSDIPIEQQFSKLFLDDGPPLPFTLSRVRWLKAINKVQLQLREVRDEEPGARQAWIKPGGGSGLYGIDSMPDLRKKKPIPLVSEVSLVQARKAGIASAMAARSSIKDEELKNHVYKKTLQALIYPISCTTPHNFEVWTATTPTYCYECEGLLWGIARQGMRCSECGVKCHEKCQELLNADCLQRAAEKSSKHGAEDRTQNIIMAMKDRMKIRERNKPEIFELIREVFVISKALHSQQMKTIKQSVLDGTSKWSAKISITVVCAQGLQAKDKTGSSDPYVTVQVGKTKKRTKTIFGNLNPVWEEKFHFECHNSSDRIKVRVWDEDDDIKSRVKQRLKRESDDFLGQSIIEVRTLSGEMDVWYNLEKRTDKSAVSGAIRLQINVEIKGEEKVAAYHVQYTCLHENLFHHSTDVLGQGVVKVPEARGDDSWKVYFDDVAQEIVDEFAMRYGIESIYQAMTHFACLSSKYMCPGVPAVMSTLLANINAFYAHTTASTNVSASDRFAASNFGKERFVKLLDQLHNSLRIDLSTYRNHFPASSKDRLQDLKSTVDLLTSITFFRMKVQELQSPPRASQVVRDCVKACLNSTYDYIFNNCHELYSRQYHPNNEELPLEEQGPSIKNLDFWPKLIMLIVSIIEEDRNSYTPVLSQFPQELNVGKVSAEVMWTLFAQDMKYAMEEHEKHRLCKSTDYMNLHFKVKWLYNEYVKELQNFKDVIPDYPSWFVQFVLQWLDENEDVSMEFMNGALERDKKDGFQQTSEHALFSCSVVDIFTQLNQSFEIIKKLECPDPNVMAQYSRRFSKTIAKVLLKYSATLTKNFPTYIDKEKIPCVLMNNVQQLRIQLEKMFESMGAQQMDTEASDLLNDLQGKLNSVLDELSRTFGNSFQSRINECMRQMASLLYQIKGPLNANNKNQVEGDSDNLLRPLMDFLDGKLTLFAAVCEKTVLKRVLKELWRIVMSSLEKTIVLPQGSDTFILSAAKELGQLSKLKDHMAGEAKSLSPRQCAVMDVALDTIKQYFHAGGNGLKKTFLDKSAELSSLRHALSLYTQTTDTLIKTFVSTQQTQGSGVDKPIGEVCVQIELHTQTSSGERKVTIKVIGANDLKWQTSGMFRPFVEVSVIGPNLSDKKRKFQTKSKNNNWSPKFNETFHFTLGKLDSFECYELQLCIKDYCFGRADRVVGVAVVQLRTVMEKASCACWCPLGQRIHMDDTGLTAMRILSQRSNDDVAKEFVKLKSETRSVEEGR</sequence>
<dbReference type="Pfam" id="PF00168">
    <property type="entry name" value="C2"/>
    <property type="match status" value="3"/>
</dbReference>
<dbReference type="SMART" id="SM00239">
    <property type="entry name" value="C2"/>
    <property type="match status" value="3"/>
</dbReference>
<dbReference type="PANTHER" id="PTHR10480">
    <property type="entry name" value="PROTEIN UNC-13 HOMOLOG"/>
    <property type="match status" value="1"/>
</dbReference>
<dbReference type="FunFam" id="2.60.40.150:FF:000014">
    <property type="entry name" value="protein unc-13 homolog B"/>
    <property type="match status" value="1"/>
</dbReference>
<dbReference type="InterPro" id="IPR010439">
    <property type="entry name" value="MUN_dom"/>
</dbReference>
<feature type="compositionally biased region" description="Polar residues" evidence="7">
    <location>
        <begin position="242"/>
        <end position="274"/>
    </location>
</feature>
<evidence type="ECO:0000259" key="10">
    <source>
        <dbReference type="PROSITE" id="PS51258"/>
    </source>
</evidence>
<name>A0A8C5NFI1_GOUWI</name>
<keyword evidence="13" id="KW-1185">Reference proteome</keyword>
<dbReference type="Gene3D" id="2.60.40.150">
    <property type="entry name" value="C2 domain"/>
    <property type="match status" value="3"/>
</dbReference>
<reference evidence="12" key="2">
    <citation type="submission" date="2025-08" db="UniProtKB">
        <authorList>
            <consortium name="Ensembl"/>
        </authorList>
    </citation>
    <scope>IDENTIFICATION</scope>
</reference>
<keyword evidence="1" id="KW-0268">Exocytosis</keyword>
<dbReference type="InterPro" id="IPR000008">
    <property type="entry name" value="C2_dom"/>
</dbReference>
<dbReference type="GO" id="GO:0035249">
    <property type="term" value="P:synaptic transmission, glutamatergic"/>
    <property type="evidence" value="ECO:0007669"/>
    <property type="project" value="TreeGrafter"/>
</dbReference>
<dbReference type="Pfam" id="PF00130">
    <property type="entry name" value="C1_1"/>
    <property type="match status" value="1"/>
</dbReference>
<dbReference type="Gene3D" id="3.30.60.20">
    <property type="match status" value="1"/>
</dbReference>
<dbReference type="InterPro" id="IPR037302">
    <property type="entry name" value="Unc-13_C2B"/>
</dbReference>
<dbReference type="CDD" id="cd08395">
    <property type="entry name" value="C2C_Munc13"/>
    <property type="match status" value="1"/>
</dbReference>
<dbReference type="SUPFAM" id="SSF49562">
    <property type="entry name" value="C2 domain (Calcium/lipid-binding domain, CaLB)"/>
    <property type="match status" value="3"/>
</dbReference>
<dbReference type="GO" id="GO:0099525">
    <property type="term" value="P:presynaptic dense core vesicle exocytosis"/>
    <property type="evidence" value="ECO:0007669"/>
    <property type="project" value="TreeGrafter"/>
</dbReference>
<organism evidence="12 13">
    <name type="scientific">Gouania willdenowi</name>
    <name type="common">Blunt-snouted clingfish</name>
    <name type="synonym">Lepadogaster willdenowi</name>
    <dbReference type="NCBI Taxonomy" id="441366"/>
    <lineage>
        <taxon>Eukaryota</taxon>
        <taxon>Metazoa</taxon>
        <taxon>Chordata</taxon>
        <taxon>Craniata</taxon>
        <taxon>Vertebrata</taxon>
        <taxon>Euteleostomi</taxon>
        <taxon>Actinopterygii</taxon>
        <taxon>Neopterygii</taxon>
        <taxon>Teleostei</taxon>
        <taxon>Neoteleostei</taxon>
        <taxon>Acanthomorphata</taxon>
        <taxon>Ovalentaria</taxon>
        <taxon>Blenniimorphae</taxon>
        <taxon>Blenniiformes</taxon>
        <taxon>Gobiesocoidei</taxon>
        <taxon>Gobiesocidae</taxon>
        <taxon>Gobiesocinae</taxon>
        <taxon>Gouania</taxon>
    </lineage>
</organism>
<evidence type="ECO:0000256" key="6">
    <source>
        <dbReference type="ARBA" id="ARBA00022837"/>
    </source>
</evidence>
<dbReference type="GO" id="GO:0030672">
    <property type="term" value="C:synaptic vesicle membrane"/>
    <property type="evidence" value="ECO:0007669"/>
    <property type="project" value="TreeGrafter"/>
</dbReference>
<accession>A0A8C5NFI1</accession>
<dbReference type="Gene3D" id="1.10.357.50">
    <property type="match status" value="1"/>
</dbReference>
<evidence type="ECO:0000256" key="3">
    <source>
        <dbReference type="ARBA" id="ARBA00022737"/>
    </source>
</evidence>
<dbReference type="FunFam" id="2.60.40.150:FF:000031">
    <property type="entry name" value="Protein unc-13 homolog B"/>
    <property type="match status" value="1"/>
</dbReference>
<dbReference type="PROSITE" id="PS50081">
    <property type="entry name" value="ZF_DAG_PE_2"/>
    <property type="match status" value="1"/>
</dbReference>
<dbReference type="GO" id="GO:0098831">
    <property type="term" value="C:presynaptic active zone cytoplasmic component"/>
    <property type="evidence" value="ECO:0007669"/>
    <property type="project" value="TreeGrafter"/>
</dbReference>
<dbReference type="GO" id="GO:0005509">
    <property type="term" value="F:calcium ion binding"/>
    <property type="evidence" value="ECO:0007669"/>
    <property type="project" value="InterPro"/>
</dbReference>
<dbReference type="SMART" id="SM01145">
    <property type="entry name" value="DUF1041"/>
    <property type="match status" value="1"/>
</dbReference>
<dbReference type="Proteomes" id="UP000694680">
    <property type="component" value="Chromosome 12"/>
</dbReference>
<keyword evidence="5" id="KW-0862">Zinc</keyword>
<dbReference type="InterPro" id="IPR035892">
    <property type="entry name" value="C2_domain_sf"/>
</dbReference>
<dbReference type="InterPro" id="IPR027080">
    <property type="entry name" value="Unc-13"/>
</dbReference>
<dbReference type="GO" id="GO:0005516">
    <property type="term" value="F:calmodulin binding"/>
    <property type="evidence" value="ECO:0007669"/>
    <property type="project" value="TreeGrafter"/>
</dbReference>
<dbReference type="FunFam" id="1.10.357.50:FF:000001">
    <property type="entry name" value="Protein unc-13 homolog B"/>
    <property type="match status" value="1"/>
</dbReference>
<dbReference type="GO" id="GO:0017075">
    <property type="term" value="F:syntaxin-1 binding"/>
    <property type="evidence" value="ECO:0007669"/>
    <property type="project" value="TreeGrafter"/>
</dbReference>
<dbReference type="InterPro" id="IPR014772">
    <property type="entry name" value="Munc13_dom-2"/>
</dbReference>
<feature type="domain" description="MHD1" evidence="10">
    <location>
        <begin position="995"/>
        <end position="1138"/>
    </location>
</feature>
<dbReference type="FunFam" id="2.60.40.150:FF:000002">
    <property type="entry name" value="Protein unc-13 homolog B"/>
    <property type="match status" value="1"/>
</dbReference>
<dbReference type="GO" id="GO:0005543">
    <property type="term" value="F:phospholipid binding"/>
    <property type="evidence" value="ECO:0007669"/>
    <property type="project" value="InterPro"/>
</dbReference>
<dbReference type="PROSITE" id="PS51258">
    <property type="entry name" value="MHD1"/>
    <property type="match status" value="1"/>
</dbReference>
<reference evidence="12" key="3">
    <citation type="submission" date="2025-09" db="UniProtKB">
        <authorList>
            <consortium name="Ensembl"/>
        </authorList>
    </citation>
    <scope>IDENTIFICATION</scope>
</reference>
<dbReference type="CDD" id="cd08394">
    <property type="entry name" value="C2A_Munc13"/>
    <property type="match status" value="1"/>
</dbReference>
<dbReference type="Gene3D" id="1.20.58.1100">
    <property type="match status" value="1"/>
</dbReference>
<gene>
    <name evidence="12" type="primary">unc13b</name>
</gene>
<feature type="region of interest" description="Disordered" evidence="7">
    <location>
        <begin position="176"/>
        <end position="215"/>
    </location>
</feature>
<dbReference type="GO" id="GO:0019992">
    <property type="term" value="F:diacylglycerol binding"/>
    <property type="evidence" value="ECO:0007669"/>
    <property type="project" value="InterPro"/>
</dbReference>
<evidence type="ECO:0000313" key="12">
    <source>
        <dbReference type="Ensembl" id="ENSGWIP00000051589.1"/>
    </source>
</evidence>
<feature type="compositionally biased region" description="Polar residues" evidence="7">
    <location>
        <begin position="191"/>
        <end position="211"/>
    </location>
</feature>
<protein>
    <recommendedName>
        <fullName evidence="14">Unc-13 homolog B</fullName>
    </recommendedName>
</protein>
<evidence type="ECO:0000313" key="13">
    <source>
        <dbReference type="Proteomes" id="UP000694680"/>
    </source>
</evidence>
<dbReference type="CDD" id="cd20859">
    <property type="entry name" value="C1_Munc13-2-like"/>
    <property type="match status" value="1"/>
</dbReference>
<evidence type="ECO:0000256" key="1">
    <source>
        <dbReference type="ARBA" id="ARBA00022483"/>
    </source>
</evidence>
<dbReference type="GO" id="GO:0042734">
    <property type="term" value="C:presynaptic membrane"/>
    <property type="evidence" value="ECO:0007669"/>
    <property type="project" value="TreeGrafter"/>
</dbReference>
<dbReference type="InterPro" id="IPR046349">
    <property type="entry name" value="C1-like_sf"/>
</dbReference>
<dbReference type="PANTHER" id="PTHR10480:SF8">
    <property type="entry name" value="PROTEIN UNC-13 HOMOLOG B"/>
    <property type="match status" value="1"/>
</dbReference>
<evidence type="ECO:0000259" key="11">
    <source>
        <dbReference type="PROSITE" id="PS51259"/>
    </source>
</evidence>
<feature type="domain" description="C2" evidence="8">
    <location>
        <begin position="564"/>
        <end position="688"/>
    </location>
</feature>
<feature type="compositionally biased region" description="Basic and acidic residues" evidence="7">
    <location>
        <begin position="181"/>
        <end position="190"/>
    </location>
</feature>
<keyword evidence="4" id="KW-0863">Zinc-finger</keyword>
<evidence type="ECO:0000259" key="8">
    <source>
        <dbReference type="PROSITE" id="PS50004"/>
    </source>
</evidence>
<dbReference type="PROSITE" id="PS50004">
    <property type="entry name" value="C2"/>
    <property type="match status" value="3"/>
</dbReference>
<dbReference type="GO" id="GO:0031594">
    <property type="term" value="C:neuromuscular junction"/>
    <property type="evidence" value="ECO:0007669"/>
    <property type="project" value="TreeGrafter"/>
</dbReference>
<feature type="domain" description="C2" evidence="8">
    <location>
        <begin position="1394"/>
        <end position="1521"/>
    </location>
</feature>
<dbReference type="Ensembl" id="ENSGWIT00000055685.1">
    <property type="protein sequence ID" value="ENSGWIP00000051589.1"/>
    <property type="gene ID" value="ENSGWIG00000024909.1"/>
</dbReference>
<evidence type="ECO:0000256" key="7">
    <source>
        <dbReference type="SAM" id="MobiDB-lite"/>
    </source>
</evidence>
<evidence type="ECO:0000259" key="9">
    <source>
        <dbReference type="PROSITE" id="PS50081"/>
    </source>
</evidence>
<feature type="domain" description="C2" evidence="8">
    <location>
        <begin position="1"/>
        <end position="98"/>
    </location>
</feature>
<dbReference type="GO" id="GO:0008270">
    <property type="term" value="F:zinc ion binding"/>
    <property type="evidence" value="ECO:0007669"/>
    <property type="project" value="UniProtKB-KW"/>
</dbReference>
<dbReference type="Pfam" id="PF06292">
    <property type="entry name" value="MUN"/>
    <property type="match status" value="1"/>
</dbReference>
<dbReference type="FunFam" id="3.30.60.20:FF:000001">
    <property type="entry name" value="Protein unc-13 homolog B"/>
    <property type="match status" value="1"/>
</dbReference>
<dbReference type="GO" id="GO:0061789">
    <property type="term" value="P:dense core granule priming"/>
    <property type="evidence" value="ECO:0007669"/>
    <property type="project" value="TreeGrafter"/>
</dbReference>
<keyword evidence="3" id="KW-0677">Repeat</keyword>
<dbReference type="PROSITE" id="PS00479">
    <property type="entry name" value="ZF_DAG_PE_1"/>
    <property type="match status" value="1"/>
</dbReference>
<feature type="domain" description="Phorbol-ester/DAG-type" evidence="9">
    <location>
        <begin position="458"/>
        <end position="508"/>
    </location>
</feature>
<keyword evidence="2" id="KW-0479">Metal-binding</keyword>
<dbReference type="InterPro" id="IPR002219">
    <property type="entry name" value="PKC_DAG/PE"/>
</dbReference>
<evidence type="ECO:0008006" key="14">
    <source>
        <dbReference type="Google" id="ProtNLM"/>
    </source>
</evidence>
<evidence type="ECO:0000256" key="5">
    <source>
        <dbReference type="ARBA" id="ARBA00022833"/>
    </source>
</evidence>
<evidence type="ECO:0000256" key="2">
    <source>
        <dbReference type="ARBA" id="ARBA00022723"/>
    </source>
</evidence>
<feature type="compositionally biased region" description="Polar residues" evidence="7">
    <location>
        <begin position="283"/>
        <end position="312"/>
    </location>
</feature>
<dbReference type="GO" id="GO:0016081">
    <property type="term" value="P:synaptic vesicle docking"/>
    <property type="evidence" value="ECO:0007669"/>
    <property type="project" value="TreeGrafter"/>
</dbReference>
<reference evidence="12" key="1">
    <citation type="submission" date="2020-06" db="EMBL/GenBank/DDBJ databases">
        <authorList>
            <consortium name="Wellcome Sanger Institute Data Sharing"/>
        </authorList>
    </citation>
    <scope>NUCLEOTIDE SEQUENCE [LARGE SCALE GENOMIC DNA]</scope>
</reference>
<dbReference type="PRINTS" id="PR00360">
    <property type="entry name" value="C2DOMAIN"/>
</dbReference>
<dbReference type="GO" id="GO:0043195">
    <property type="term" value="C:terminal bouton"/>
    <property type="evidence" value="ECO:0007669"/>
    <property type="project" value="TreeGrafter"/>
</dbReference>
<dbReference type="SMART" id="SM00109">
    <property type="entry name" value="C1"/>
    <property type="match status" value="1"/>
</dbReference>
<feature type="domain" description="MHD2" evidence="11">
    <location>
        <begin position="1243"/>
        <end position="1380"/>
    </location>
</feature>
<dbReference type="PROSITE" id="PS51259">
    <property type="entry name" value="MHD2"/>
    <property type="match status" value="1"/>
</dbReference>
<feature type="compositionally biased region" description="Basic and acidic residues" evidence="7">
    <location>
        <begin position="313"/>
        <end position="327"/>
    </location>
</feature>
<dbReference type="SUPFAM" id="SSF57889">
    <property type="entry name" value="Cysteine-rich domain"/>
    <property type="match status" value="1"/>
</dbReference>